<reference evidence="1 2" key="1">
    <citation type="submission" date="2024-02" db="EMBL/GenBank/DDBJ databases">
        <title>A novel Gemmatimonadota bacterium.</title>
        <authorList>
            <person name="Du Z.-J."/>
            <person name="Ye Y.-Q."/>
        </authorList>
    </citation>
    <scope>NUCLEOTIDE SEQUENCE [LARGE SCALE GENOMIC DNA]</scope>
    <source>
        <strain evidence="1 2">DH-20</strain>
    </source>
</reference>
<evidence type="ECO:0000313" key="2">
    <source>
        <dbReference type="Proteomes" id="UP001484239"/>
    </source>
</evidence>
<comment type="caution">
    <text evidence="1">The sequence shown here is derived from an EMBL/GenBank/DDBJ whole genome shotgun (WGS) entry which is preliminary data.</text>
</comment>
<organism evidence="1 2">
    <name type="scientific">Gaopeijia maritima</name>
    <dbReference type="NCBI Taxonomy" id="3119007"/>
    <lineage>
        <taxon>Bacteria</taxon>
        <taxon>Pseudomonadati</taxon>
        <taxon>Gemmatimonadota</taxon>
        <taxon>Longimicrobiia</taxon>
        <taxon>Gaopeijiales</taxon>
        <taxon>Gaopeijiaceae</taxon>
        <taxon>Gaopeijia</taxon>
    </lineage>
</organism>
<protein>
    <submittedName>
        <fullName evidence="1">Uncharacterized protein</fullName>
    </submittedName>
</protein>
<keyword evidence="2" id="KW-1185">Reference proteome</keyword>
<proteinExistence type="predicted"/>
<dbReference type="EMBL" id="JBBHLI010000003">
    <property type="protein sequence ID" value="MEK9500602.1"/>
    <property type="molecule type" value="Genomic_DNA"/>
</dbReference>
<gene>
    <name evidence="1" type="ORF">WI372_06405</name>
</gene>
<dbReference type="Proteomes" id="UP001484239">
    <property type="component" value="Unassembled WGS sequence"/>
</dbReference>
<sequence length="107" mass="11193">MSDSDAGRELFWSVAEPHLEAGVLVRGTIMGRPCVRTADGEFVAVPHSGTGRLVVRLPEERVAALSAEGVGEPWGPGARVFKGWMAVHGSDPAVWSSVIAEAVAAAE</sequence>
<dbReference type="RefSeq" id="WP_405284432.1">
    <property type="nucleotide sequence ID" value="NZ_CP144380.1"/>
</dbReference>
<evidence type="ECO:0000313" key="1">
    <source>
        <dbReference type="EMBL" id="MEK9500602.1"/>
    </source>
</evidence>
<name>A0ABU9E961_9BACT</name>
<accession>A0ABU9E961</accession>